<keyword evidence="4" id="KW-1185">Reference proteome</keyword>
<dbReference type="SUPFAM" id="SSF82649">
    <property type="entry name" value="SufE/NifU"/>
    <property type="match status" value="1"/>
</dbReference>
<dbReference type="Proteomes" id="UP000008922">
    <property type="component" value="Chromosome"/>
</dbReference>
<dbReference type="PANTHER" id="PTHR43597:SF5">
    <property type="entry name" value="SUFE-LIKE PROTEIN 2, CHLOROPLASTIC"/>
    <property type="match status" value="1"/>
</dbReference>
<dbReference type="Gene3D" id="3.90.1010.10">
    <property type="match status" value="1"/>
</dbReference>
<dbReference type="InParanoid" id="E8N171"/>
<feature type="domain" description="Fe-S metabolism associated" evidence="2">
    <location>
        <begin position="11"/>
        <end position="134"/>
    </location>
</feature>
<proteinExistence type="inferred from homology"/>
<reference evidence="3 4" key="1">
    <citation type="submission" date="2010-12" db="EMBL/GenBank/DDBJ databases">
        <title>Whole genome sequence of Anaerolinea thermophila UNI-1.</title>
        <authorList>
            <person name="Narita-Yamada S."/>
            <person name="Kishi E."/>
            <person name="Watanabe Y."/>
            <person name="Takasaki K."/>
            <person name="Ankai A."/>
            <person name="Oguchi A."/>
            <person name="Fukui S."/>
            <person name="Takahashi M."/>
            <person name="Yashiro I."/>
            <person name="Hosoyama A."/>
            <person name="Sekiguchi Y."/>
            <person name="Hanada S."/>
            <person name="Fujita N."/>
        </authorList>
    </citation>
    <scope>NUCLEOTIDE SEQUENCE [LARGE SCALE GENOMIC DNA]</scope>
    <source>
        <strain evidence="4">DSM 14523 / JCM 11388 / NBRC 100420 / UNI-1</strain>
    </source>
</reference>
<comment type="similarity">
    <text evidence="1">Belongs to the SufE family.</text>
</comment>
<protein>
    <submittedName>
        <fullName evidence="3">SufE family protein</fullName>
    </submittedName>
</protein>
<dbReference type="Pfam" id="PF02657">
    <property type="entry name" value="SufE"/>
    <property type="match status" value="1"/>
</dbReference>
<dbReference type="InterPro" id="IPR003808">
    <property type="entry name" value="Fe-S_metab-assoc_dom"/>
</dbReference>
<dbReference type="HOGENOM" id="CLU_124502_2_0_0"/>
<dbReference type="AlphaFoldDB" id="E8N171"/>
<name>E8N171_ANATU</name>
<dbReference type="PANTHER" id="PTHR43597">
    <property type="entry name" value="SULFUR ACCEPTOR PROTEIN CSDE"/>
    <property type="match status" value="1"/>
</dbReference>
<organism evidence="3 4">
    <name type="scientific">Anaerolinea thermophila (strain DSM 14523 / JCM 11388 / NBRC 100420 / UNI-1)</name>
    <dbReference type="NCBI Taxonomy" id="926569"/>
    <lineage>
        <taxon>Bacteria</taxon>
        <taxon>Bacillati</taxon>
        <taxon>Chloroflexota</taxon>
        <taxon>Anaerolineae</taxon>
        <taxon>Anaerolineales</taxon>
        <taxon>Anaerolineaceae</taxon>
        <taxon>Anaerolinea</taxon>
    </lineage>
</organism>
<dbReference type="STRING" id="926569.ANT_27880"/>
<evidence type="ECO:0000256" key="1">
    <source>
        <dbReference type="ARBA" id="ARBA00010282"/>
    </source>
</evidence>
<gene>
    <name evidence="3" type="ordered locus">ANT_27880</name>
</gene>
<dbReference type="eggNOG" id="COG2166">
    <property type="taxonomic scope" value="Bacteria"/>
</dbReference>
<dbReference type="KEGG" id="atm:ANT_27880"/>
<evidence type="ECO:0000259" key="2">
    <source>
        <dbReference type="Pfam" id="PF02657"/>
    </source>
</evidence>
<evidence type="ECO:0000313" key="3">
    <source>
        <dbReference type="EMBL" id="BAJ64814.1"/>
    </source>
</evidence>
<accession>E8N171</accession>
<evidence type="ECO:0000313" key="4">
    <source>
        <dbReference type="Proteomes" id="UP000008922"/>
    </source>
</evidence>
<dbReference type="EMBL" id="AP012029">
    <property type="protein sequence ID" value="BAJ64814.1"/>
    <property type="molecule type" value="Genomic_DNA"/>
</dbReference>
<sequence length="147" mass="16411">MMLPQRLAEIVEDFRLCQGREKLELLLQYAESLPTLPDHLKEHLNEMEAVPECMTPVSVMAEWQENGAIFHFAVPAESPTVRGYAAIIAEGLRGATPEEILNLPSDFYIAMGLQDVVTSQRLNGMAAIVAHVKRLALVRLEQMNKPS</sequence>